<proteinExistence type="predicted"/>
<dbReference type="PANTHER" id="PTHR45947">
    <property type="entry name" value="SULFOQUINOVOSYL TRANSFERASE SQD2"/>
    <property type="match status" value="1"/>
</dbReference>
<evidence type="ECO:0000259" key="2">
    <source>
        <dbReference type="Pfam" id="PF13439"/>
    </source>
</evidence>
<evidence type="ECO:0000259" key="1">
    <source>
        <dbReference type="Pfam" id="PF00534"/>
    </source>
</evidence>
<evidence type="ECO:0000313" key="4">
    <source>
        <dbReference type="Proteomes" id="UP000500938"/>
    </source>
</evidence>
<dbReference type="Gene3D" id="3.40.50.2000">
    <property type="entry name" value="Glycogen Phosphorylase B"/>
    <property type="match status" value="2"/>
</dbReference>
<protein>
    <submittedName>
        <fullName evidence="3">Glycosyltransferase family 4 protein</fullName>
    </submittedName>
</protein>
<dbReference type="GO" id="GO:0016757">
    <property type="term" value="F:glycosyltransferase activity"/>
    <property type="evidence" value="ECO:0007669"/>
    <property type="project" value="InterPro"/>
</dbReference>
<evidence type="ECO:0000313" key="3">
    <source>
        <dbReference type="EMBL" id="QJR36216.1"/>
    </source>
</evidence>
<feature type="domain" description="Glycosyl transferase family 1" evidence="1">
    <location>
        <begin position="181"/>
        <end position="348"/>
    </location>
</feature>
<keyword evidence="4" id="KW-1185">Reference proteome</keyword>
<dbReference type="Proteomes" id="UP000500938">
    <property type="component" value="Chromosome"/>
</dbReference>
<dbReference type="InterPro" id="IPR050194">
    <property type="entry name" value="Glycosyltransferase_grp1"/>
</dbReference>
<organism evidence="3 4">
    <name type="scientific">Gemmatimonas groenlandica</name>
    <dbReference type="NCBI Taxonomy" id="2732249"/>
    <lineage>
        <taxon>Bacteria</taxon>
        <taxon>Pseudomonadati</taxon>
        <taxon>Gemmatimonadota</taxon>
        <taxon>Gemmatimonadia</taxon>
        <taxon>Gemmatimonadales</taxon>
        <taxon>Gemmatimonadaceae</taxon>
        <taxon>Gemmatimonas</taxon>
    </lineage>
</organism>
<reference evidence="3 4" key="1">
    <citation type="submission" date="2020-05" db="EMBL/GenBank/DDBJ databases">
        <title>Complete genome sequence of Gemmatimonas greenlandica TET16.</title>
        <authorList>
            <person name="Zeng Y."/>
        </authorList>
    </citation>
    <scope>NUCLEOTIDE SEQUENCE [LARGE SCALE GENOMIC DNA]</scope>
    <source>
        <strain evidence="3 4">TET16</strain>
    </source>
</reference>
<gene>
    <name evidence="3" type="ORF">HKW67_12210</name>
</gene>
<name>A0A6M4IRZ9_9BACT</name>
<dbReference type="AlphaFoldDB" id="A0A6M4IRZ9"/>
<dbReference type="PANTHER" id="PTHR45947:SF3">
    <property type="entry name" value="SULFOQUINOVOSYL TRANSFERASE SQD2"/>
    <property type="match status" value="1"/>
</dbReference>
<dbReference type="InterPro" id="IPR028098">
    <property type="entry name" value="Glyco_trans_4-like_N"/>
</dbReference>
<dbReference type="Pfam" id="PF13439">
    <property type="entry name" value="Glyco_transf_4"/>
    <property type="match status" value="1"/>
</dbReference>
<keyword evidence="3" id="KW-0808">Transferase</keyword>
<accession>A0A6M4IRZ9</accession>
<dbReference type="CDD" id="cd03801">
    <property type="entry name" value="GT4_PimA-like"/>
    <property type="match status" value="1"/>
</dbReference>
<dbReference type="Pfam" id="PF00534">
    <property type="entry name" value="Glycos_transf_1"/>
    <property type="match status" value="1"/>
</dbReference>
<dbReference type="EMBL" id="CP053085">
    <property type="protein sequence ID" value="QJR36216.1"/>
    <property type="molecule type" value="Genomic_DNA"/>
</dbReference>
<dbReference type="SUPFAM" id="SSF53756">
    <property type="entry name" value="UDP-Glycosyltransferase/glycogen phosphorylase"/>
    <property type="match status" value="1"/>
</dbReference>
<dbReference type="InterPro" id="IPR001296">
    <property type="entry name" value="Glyco_trans_1"/>
</dbReference>
<dbReference type="KEGG" id="ggr:HKW67_12210"/>
<feature type="domain" description="Glycosyltransferase subfamily 4-like N-terminal" evidence="2">
    <location>
        <begin position="16"/>
        <end position="172"/>
    </location>
</feature>
<sequence>MTTVMLLHWGGSTLRGSERCLIESAKALRKAGYSVVLLRNDDCVDVEISPWVQEIVPFEFPEFMLDGRYISLPFVAFARAWRSLSRMVNSFQPAAIYSNGGRPCQLAVPLARKHRIPLVCHLHHPANRRYLYSWLYPWVDAAVFPSDYTRSISQQLAGVDGVVVYNGVDTDRFRPSVAKDEALRQAYGIARHDVVIGQVGALVPHKRPLVLLDAFQRLASRDSRVHLVFVGSGPMTAPLCSAVAARGLGQRVTVTGFVDDTLPFFQDVIDIHVLASVEEGLGISVIEGAACGLPSVVTDSTGLREVVERDVTALLFAPDDAAGLEAHLDRLVKDSALRDKLGDAGRRRVEHLFSLESYQQGIVTAVASLIRRVRPMTSSPSFR</sequence>